<dbReference type="InterPro" id="IPR036259">
    <property type="entry name" value="MFS_trans_sf"/>
</dbReference>
<dbReference type="Pfam" id="PF07690">
    <property type="entry name" value="MFS_1"/>
    <property type="match status" value="1"/>
</dbReference>
<feature type="transmembrane region" description="Helical" evidence="7">
    <location>
        <begin position="102"/>
        <end position="124"/>
    </location>
</feature>
<dbReference type="GO" id="GO:0015606">
    <property type="term" value="F:spermidine transmembrane transporter activity"/>
    <property type="evidence" value="ECO:0007669"/>
    <property type="project" value="TreeGrafter"/>
</dbReference>
<evidence type="ECO:0000256" key="1">
    <source>
        <dbReference type="ARBA" id="ARBA00004141"/>
    </source>
</evidence>
<comment type="subcellular location">
    <subcellularLocation>
        <location evidence="1">Membrane</location>
        <topology evidence="1">Multi-pass membrane protein</topology>
    </subcellularLocation>
</comment>
<evidence type="ECO:0000256" key="7">
    <source>
        <dbReference type="SAM" id="Phobius"/>
    </source>
</evidence>
<proteinExistence type="inferred from homology"/>
<feature type="transmembrane region" description="Helical" evidence="7">
    <location>
        <begin position="225"/>
        <end position="243"/>
    </location>
</feature>
<dbReference type="InterPro" id="IPR011701">
    <property type="entry name" value="MFS"/>
</dbReference>
<evidence type="ECO:0000256" key="6">
    <source>
        <dbReference type="SAM" id="MobiDB-lite"/>
    </source>
</evidence>
<feature type="transmembrane region" description="Helical" evidence="7">
    <location>
        <begin position="198"/>
        <end position="219"/>
    </location>
</feature>
<feature type="transmembrane region" description="Helical" evidence="7">
    <location>
        <begin position="405"/>
        <end position="430"/>
    </location>
</feature>
<dbReference type="GO" id="GO:0042908">
    <property type="term" value="P:xenobiotic transport"/>
    <property type="evidence" value="ECO:0007669"/>
    <property type="project" value="UniProtKB-ARBA"/>
</dbReference>
<dbReference type="Gene3D" id="1.20.1250.20">
    <property type="entry name" value="MFS general substrate transporter like domains"/>
    <property type="match status" value="1"/>
</dbReference>
<dbReference type="GO" id="GO:0000297">
    <property type="term" value="F:spermine transmembrane transporter activity"/>
    <property type="evidence" value="ECO:0007669"/>
    <property type="project" value="TreeGrafter"/>
</dbReference>
<dbReference type="InterPro" id="IPR005829">
    <property type="entry name" value="Sugar_transporter_CS"/>
</dbReference>
<comment type="caution">
    <text evidence="9">The sequence shown here is derived from an EMBL/GenBank/DDBJ whole genome shotgun (WGS) entry which is preliminary data.</text>
</comment>
<evidence type="ECO:0000256" key="3">
    <source>
        <dbReference type="ARBA" id="ARBA00022692"/>
    </source>
</evidence>
<comment type="similarity">
    <text evidence="2">Belongs to the major facilitator superfamily.</text>
</comment>
<dbReference type="GO" id="GO:0140115">
    <property type="term" value="P:export across plasma membrane"/>
    <property type="evidence" value="ECO:0007669"/>
    <property type="project" value="UniProtKB-ARBA"/>
</dbReference>
<feature type="transmembrane region" description="Helical" evidence="7">
    <location>
        <begin position="166"/>
        <end position="186"/>
    </location>
</feature>
<evidence type="ECO:0000259" key="8">
    <source>
        <dbReference type="PROSITE" id="PS50850"/>
    </source>
</evidence>
<evidence type="ECO:0000313" key="10">
    <source>
        <dbReference type="Proteomes" id="UP000803884"/>
    </source>
</evidence>
<dbReference type="FunFam" id="1.20.1250.20:FF:000082">
    <property type="entry name" value="MFS multidrug transporter, putative"/>
    <property type="match status" value="1"/>
</dbReference>
<dbReference type="Proteomes" id="UP000803884">
    <property type="component" value="Unassembled WGS sequence"/>
</dbReference>
<dbReference type="AlphaFoldDB" id="A0AB34KKF9"/>
<organism evidence="9 10">
    <name type="scientific">Cladosporium halotolerans</name>
    <dbReference type="NCBI Taxonomy" id="1052096"/>
    <lineage>
        <taxon>Eukaryota</taxon>
        <taxon>Fungi</taxon>
        <taxon>Dikarya</taxon>
        <taxon>Ascomycota</taxon>
        <taxon>Pezizomycotina</taxon>
        <taxon>Dothideomycetes</taxon>
        <taxon>Dothideomycetidae</taxon>
        <taxon>Cladosporiales</taxon>
        <taxon>Cladosporiaceae</taxon>
        <taxon>Cladosporium</taxon>
    </lineage>
</organism>
<dbReference type="PANTHER" id="PTHR23502">
    <property type="entry name" value="MAJOR FACILITATOR SUPERFAMILY"/>
    <property type="match status" value="1"/>
</dbReference>
<dbReference type="GO" id="GO:0005886">
    <property type="term" value="C:plasma membrane"/>
    <property type="evidence" value="ECO:0007669"/>
    <property type="project" value="TreeGrafter"/>
</dbReference>
<evidence type="ECO:0000256" key="5">
    <source>
        <dbReference type="ARBA" id="ARBA00023136"/>
    </source>
</evidence>
<dbReference type="EMBL" id="JAAQHG020000035">
    <property type="protein sequence ID" value="KAL1583459.1"/>
    <property type="molecule type" value="Genomic_DNA"/>
</dbReference>
<feature type="region of interest" description="Disordered" evidence="6">
    <location>
        <begin position="1"/>
        <end position="59"/>
    </location>
</feature>
<dbReference type="CDD" id="cd17323">
    <property type="entry name" value="MFS_Tpo1_MDR_like"/>
    <property type="match status" value="1"/>
</dbReference>
<reference evidence="9 10" key="1">
    <citation type="journal article" date="2020" name="Microbiol. Resour. Announc.">
        <title>Draft Genome Sequence of a Cladosporium Species Isolated from the Mesophotic Ascidian Didemnum maculosum.</title>
        <authorList>
            <person name="Gioti A."/>
            <person name="Siaperas R."/>
            <person name="Nikolaivits E."/>
            <person name="Le Goff G."/>
            <person name="Ouazzani J."/>
            <person name="Kotoulas G."/>
            <person name="Topakas E."/>
        </authorList>
    </citation>
    <scope>NUCLEOTIDE SEQUENCE [LARGE SCALE GENOMIC DNA]</scope>
    <source>
        <strain evidence="9 10">TM138-S3</strain>
    </source>
</reference>
<gene>
    <name evidence="9" type="ORF">WHR41_07636</name>
</gene>
<feature type="transmembrane region" description="Helical" evidence="7">
    <location>
        <begin position="295"/>
        <end position="314"/>
    </location>
</feature>
<feature type="transmembrane region" description="Helical" evidence="7">
    <location>
        <begin position="136"/>
        <end position="154"/>
    </location>
</feature>
<feature type="transmembrane region" description="Helical" evidence="7">
    <location>
        <begin position="69"/>
        <end position="90"/>
    </location>
</feature>
<accession>A0AB34KKF9</accession>
<dbReference type="PROSITE" id="PS50850">
    <property type="entry name" value="MFS"/>
    <property type="match status" value="1"/>
</dbReference>
<keyword evidence="5 7" id="KW-0472">Membrane</keyword>
<evidence type="ECO:0000256" key="4">
    <source>
        <dbReference type="ARBA" id="ARBA00022989"/>
    </source>
</evidence>
<dbReference type="RefSeq" id="XP_069226566.1">
    <property type="nucleotide sequence ID" value="XM_069376240.1"/>
</dbReference>
<dbReference type="InterPro" id="IPR020846">
    <property type="entry name" value="MFS_dom"/>
</dbReference>
<feature type="domain" description="Major facilitator superfamily (MFS) profile" evidence="8">
    <location>
        <begin position="71"/>
        <end position="501"/>
    </location>
</feature>
<protein>
    <recommendedName>
        <fullName evidence="8">Major facilitator superfamily (MFS) profile domain-containing protein</fullName>
    </recommendedName>
</protein>
<name>A0AB34KKF9_9PEZI</name>
<evidence type="ECO:0000256" key="2">
    <source>
        <dbReference type="ARBA" id="ARBA00008335"/>
    </source>
</evidence>
<sequence length="508" mass="56053">MSSASSKSSRKSSLDEDVESGHHVPQSRADSTPPDLQEKEQDLRTPRIDDWTGPDDPENPWNWSARKRWYHTFIPSGIALVCTMASSIYVPGREDVMRTLGASQIVAILPYSMYVLALALGPMLAGPSSEVLGRRAVYLVSIPIFALFTLGSGFSKSIASLIVCRFFAGVFGSPGLSIGSATVADIWRPSERAIPMSLYVTTPFLGPAIGPLVGGYVTIAYGWQWTQWALLFFTVAFLTPAFGMHETYKARILDRRAKRLGLTLPGNEKSVWESARFFITTTLTRPIHMGLTEPIVGLFTIYIAMNFAMLYSFFAVFEEIMRDQYGFDLGQSGLTFLGLGVGCIVGCISIIVLNKTLVKKQIRASEAKGEGGKVTPESRLYIAMVGSVFIPLSLFWFGWTARSDIHWISPVIAEAFFGCGNLFIFMAATLYLTDTYGAKYTASAMGANNLARYTVGCVFPLWVNFMYDGLGIGWATSLFGFISLAMMPIPWVFYIWGPKLRASVKYKP</sequence>
<evidence type="ECO:0000313" key="9">
    <source>
        <dbReference type="EMBL" id="KAL1583459.1"/>
    </source>
</evidence>
<dbReference type="GeneID" id="96009078"/>
<feature type="transmembrane region" description="Helical" evidence="7">
    <location>
        <begin position="334"/>
        <end position="353"/>
    </location>
</feature>
<dbReference type="SUPFAM" id="SSF103473">
    <property type="entry name" value="MFS general substrate transporter"/>
    <property type="match status" value="1"/>
</dbReference>
<keyword evidence="10" id="KW-1185">Reference proteome</keyword>
<keyword evidence="4 7" id="KW-1133">Transmembrane helix</keyword>
<feature type="transmembrane region" description="Helical" evidence="7">
    <location>
        <begin position="380"/>
        <end position="399"/>
    </location>
</feature>
<keyword evidence="3 7" id="KW-0812">Transmembrane</keyword>
<feature type="compositionally biased region" description="Basic and acidic residues" evidence="6">
    <location>
        <begin position="36"/>
        <end position="50"/>
    </location>
</feature>
<feature type="transmembrane region" description="Helical" evidence="7">
    <location>
        <begin position="473"/>
        <end position="497"/>
    </location>
</feature>
<feature type="transmembrane region" description="Helical" evidence="7">
    <location>
        <begin position="450"/>
        <end position="467"/>
    </location>
</feature>
<dbReference type="PANTHER" id="PTHR23502:SF38">
    <property type="entry name" value="POLYAMINE TRANSPORTER 4"/>
    <property type="match status" value="1"/>
</dbReference>
<dbReference type="PROSITE" id="PS00216">
    <property type="entry name" value="SUGAR_TRANSPORT_1"/>
    <property type="match status" value="1"/>
</dbReference>